<dbReference type="Pfam" id="PF11595">
    <property type="entry name" value="DUF3245"/>
    <property type="match status" value="1"/>
</dbReference>
<dbReference type="InterPro" id="IPR021641">
    <property type="entry name" value="DUF3245"/>
</dbReference>
<feature type="compositionally biased region" description="Acidic residues" evidence="1">
    <location>
        <begin position="121"/>
        <end position="130"/>
    </location>
</feature>
<accession>A0A6G1HJU5</accession>
<dbReference type="Proteomes" id="UP000799640">
    <property type="component" value="Unassembled WGS sequence"/>
</dbReference>
<dbReference type="OrthoDB" id="3438340at2759"/>
<reference evidence="2" key="1">
    <citation type="journal article" date="2020" name="Stud. Mycol.">
        <title>101 Dothideomycetes genomes: a test case for predicting lifestyles and emergence of pathogens.</title>
        <authorList>
            <person name="Haridas S."/>
            <person name="Albert R."/>
            <person name="Binder M."/>
            <person name="Bloem J."/>
            <person name="Labutti K."/>
            <person name="Salamov A."/>
            <person name="Andreopoulos B."/>
            <person name="Baker S."/>
            <person name="Barry K."/>
            <person name="Bills G."/>
            <person name="Bluhm B."/>
            <person name="Cannon C."/>
            <person name="Castanera R."/>
            <person name="Culley D."/>
            <person name="Daum C."/>
            <person name="Ezra D."/>
            <person name="Gonzalez J."/>
            <person name="Henrissat B."/>
            <person name="Kuo A."/>
            <person name="Liang C."/>
            <person name="Lipzen A."/>
            <person name="Lutzoni F."/>
            <person name="Magnuson J."/>
            <person name="Mondo S."/>
            <person name="Nolan M."/>
            <person name="Ohm R."/>
            <person name="Pangilinan J."/>
            <person name="Park H.-J."/>
            <person name="Ramirez L."/>
            <person name="Alfaro M."/>
            <person name="Sun H."/>
            <person name="Tritt A."/>
            <person name="Yoshinaga Y."/>
            <person name="Zwiers L.-H."/>
            <person name="Turgeon B."/>
            <person name="Goodwin S."/>
            <person name="Spatafora J."/>
            <person name="Crous P."/>
            <person name="Grigoriev I."/>
        </authorList>
    </citation>
    <scope>NUCLEOTIDE SEQUENCE</scope>
    <source>
        <strain evidence="2">CBS 262.69</strain>
    </source>
</reference>
<keyword evidence="3" id="KW-1185">Reference proteome</keyword>
<feature type="compositionally biased region" description="Acidic residues" evidence="1">
    <location>
        <begin position="150"/>
        <end position="159"/>
    </location>
</feature>
<proteinExistence type="predicted"/>
<name>A0A6G1HJU5_9PEZI</name>
<protein>
    <submittedName>
        <fullName evidence="2">Uncharacterized protein</fullName>
    </submittedName>
</protein>
<evidence type="ECO:0000313" key="3">
    <source>
        <dbReference type="Proteomes" id="UP000799640"/>
    </source>
</evidence>
<dbReference type="AlphaFoldDB" id="A0A6G1HJU5"/>
<evidence type="ECO:0000256" key="1">
    <source>
        <dbReference type="SAM" id="MobiDB-lite"/>
    </source>
</evidence>
<feature type="region of interest" description="Disordered" evidence="1">
    <location>
        <begin position="119"/>
        <end position="192"/>
    </location>
</feature>
<organism evidence="2 3">
    <name type="scientific">Trichodelitschia bisporula</name>
    <dbReference type="NCBI Taxonomy" id="703511"/>
    <lineage>
        <taxon>Eukaryota</taxon>
        <taxon>Fungi</taxon>
        <taxon>Dikarya</taxon>
        <taxon>Ascomycota</taxon>
        <taxon>Pezizomycotina</taxon>
        <taxon>Dothideomycetes</taxon>
        <taxon>Dothideomycetes incertae sedis</taxon>
        <taxon>Phaeotrichales</taxon>
        <taxon>Phaeotrichaceae</taxon>
        <taxon>Trichodelitschia</taxon>
    </lineage>
</organism>
<gene>
    <name evidence="2" type="ORF">EJ06DRAFT_250665</name>
</gene>
<dbReference type="EMBL" id="ML996708">
    <property type="protein sequence ID" value="KAF2396262.1"/>
    <property type="molecule type" value="Genomic_DNA"/>
</dbReference>
<evidence type="ECO:0000313" key="2">
    <source>
        <dbReference type="EMBL" id="KAF2396262.1"/>
    </source>
</evidence>
<sequence>MPPAKGPSEADIVFNRASVALASSQRLIASWLPPATDTGPTKTEEELAKEEEEMFKPVPELLGVGAAPPKDPAALLRNKTASLEKLRVQLMGKEAARRVQQRQAKIAPRVEVKKPVRVEKVEEEDSEEDEGRGAMFGGRKKVAKRAVEDTPVDAPEDGVPEQIETHDVDEAVAAESAAPPAPKPAKRKAASFLDELLAEKAKKKKKKKRKDNGKE</sequence>